<dbReference type="InterPro" id="IPR011990">
    <property type="entry name" value="TPR-like_helical_dom_sf"/>
</dbReference>
<evidence type="ECO:0008006" key="4">
    <source>
        <dbReference type="Google" id="ProtNLM"/>
    </source>
</evidence>
<keyword evidence="1" id="KW-0732">Signal</keyword>
<feature type="chain" id="PRO_5042142994" description="Tetratricopeptide repeat protein" evidence="1">
    <location>
        <begin position="20"/>
        <end position="263"/>
    </location>
</feature>
<dbReference type="KEGG" id="gso:PH603_02165"/>
<organism evidence="2 3">
    <name type="scientific">Gimibacter soli</name>
    <dbReference type="NCBI Taxonomy" id="3024400"/>
    <lineage>
        <taxon>Bacteria</taxon>
        <taxon>Pseudomonadati</taxon>
        <taxon>Pseudomonadota</taxon>
        <taxon>Alphaproteobacteria</taxon>
        <taxon>Kordiimonadales</taxon>
        <taxon>Temperatibacteraceae</taxon>
        <taxon>Gimibacter</taxon>
    </lineage>
</organism>
<dbReference type="Proteomes" id="UP001217500">
    <property type="component" value="Chromosome"/>
</dbReference>
<dbReference type="SUPFAM" id="SSF48452">
    <property type="entry name" value="TPR-like"/>
    <property type="match status" value="1"/>
</dbReference>
<feature type="signal peptide" evidence="1">
    <location>
        <begin position="1"/>
        <end position="19"/>
    </location>
</feature>
<reference evidence="2" key="1">
    <citation type="submission" date="2023-01" db="EMBL/GenBank/DDBJ databases">
        <title>The genome sequence of Kordiimonadaceae bacterium 6D33.</title>
        <authorList>
            <person name="Liu Y."/>
        </authorList>
    </citation>
    <scope>NUCLEOTIDE SEQUENCE</scope>
    <source>
        <strain evidence="2">6D33</strain>
    </source>
</reference>
<evidence type="ECO:0000313" key="2">
    <source>
        <dbReference type="EMBL" id="WCL54561.1"/>
    </source>
</evidence>
<name>A0AAE9XTJ4_9PROT</name>
<keyword evidence="3" id="KW-1185">Reference proteome</keyword>
<evidence type="ECO:0000313" key="3">
    <source>
        <dbReference type="Proteomes" id="UP001217500"/>
    </source>
</evidence>
<dbReference type="RefSeq" id="WP_289504280.1">
    <property type="nucleotide sequence ID" value="NZ_CP116805.1"/>
</dbReference>
<dbReference type="EMBL" id="CP116805">
    <property type="protein sequence ID" value="WCL54561.1"/>
    <property type="molecule type" value="Genomic_DNA"/>
</dbReference>
<proteinExistence type="predicted"/>
<accession>A0AAE9XTJ4</accession>
<sequence>MKKLFALLLIVSCASTARANEAADAYRQGRFLVARDLGRSLGDADSLAWACRAGLVIGGYSGDARQSAHDLHGALEDCDAALALDPDHPFALVSRALAIGFEGKRVKKANLAKASREMLEGALTRHPDDPLVLGALGGWHAAVSRSGFLARAVLGGNSKVARDYFEQALALAPENLPIRFEFLKFLATGNSDERKEALEGLVAFEAMTPSDAFDRMLLEKARALTDALKVNDKRAIRDAREAASAFTNIDDAKEEVEPYPLAQ</sequence>
<evidence type="ECO:0000256" key="1">
    <source>
        <dbReference type="SAM" id="SignalP"/>
    </source>
</evidence>
<gene>
    <name evidence="2" type="ORF">PH603_02165</name>
</gene>
<dbReference type="Gene3D" id="1.25.40.10">
    <property type="entry name" value="Tetratricopeptide repeat domain"/>
    <property type="match status" value="1"/>
</dbReference>
<protein>
    <recommendedName>
        <fullName evidence="4">Tetratricopeptide repeat protein</fullName>
    </recommendedName>
</protein>
<dbReference type="AlphaFoldDB" id="A0AAE9XTJ4"/>